<dbReference type="GO" id="GO:0006529">
    <property type="term" value="P:asparagine biosynthetic process"/>
    <property type="evidence" value="ECO:0000318"/>
    <property type="project" value="GO_Central"/>
</dbReference>
<dbReference type="NCBIfam" id="TIGR01536">
    <property type="entry name" value="asn_synth_AEB"/>
    <property type="match status" value="1"/>
</dbReference>
<evidence type="ECO:0000256" key="5">
    <source>
        <dbReference type="ARBA" id="ARBA00022605"/>
    </source>
</evidence>
<dbReference type="CDD" id="cd01991">
    <property type="entry name" value="Asn_synthase_B_C"/>
    <property type="match status" value="1"/>
</dbReference>
<dbReference type="OrthoDB" id="409189at2759"/>
<evidence type="ECO:0000256" key="1">
    <source>
        <dbReference type="ARBA" id="ARBA00005187"/>
    </source>
</evidence>
<dbReference type="FunFam" id="3.40.50.620:FF:000090">
    <property type="entry name" value="asparagine synthetase [glutamine-hydrolyzing]"/>
    <property type="match status" value="1"/>
</dbReference>
<dbReference type="GO" id="GO:0004066">
    <property type="term" value="F:asparagine synthase (glutamine-hydrolyzing) activity"/>
    <property type="evidence" value="ECO:0000318"/>
    <property type="project" value="GO_Central"/>
</dbReference>
<dbReference type="PROSITE" id="PS51278">
    <property type="entry name" value="GATASE_TYPE_2"/>
    <property type="match status" value="1"/>
</dbReference>
<evidence type="ECO:0000259" key="16">
    <source>
        <dbReference type="PROSITE" id="PS51278"/>
    </source>
</evidence>
<evidence type="ECO:0000256" key="2">
    <source>
        <dbReference type="ARBA" id="ARBA00012737"/>
    </source>
</evidence>
<dbReference type="InterPro" id="IPR006426">
    <property type="entry name" value="Asn_synth_AEB"/>
</dbReference>
<evidence type="ECO:0000256" key="11">
    <source>
        <dbReference type="ARBA" id="ARBA00048741"/>
    </source>
</evidence>
<dbReference type="InterPro" id="IPR050795">
    <property type="entry name" value="Asn_Synthetase"/>
</dbReference>
<reference evidence="17" key="2">
    <citation type="submission" date="2021-01" db="UniProtKB">
        <authorList>
            <consortium name="EnsemblMetazoa"/>
        </authorList>
    </citation>
    <scope>IDENTIFICATION</scope>
</reference>
<feature type="binding site" evidence="14">
    <location>
        <begin position="366"/>
        <end position="367"/>
    </location>
    <ligand>
        <name>ATP</name>
        <dbReference type="ChEBI" id="CHEBI:30616"/>
    </ligand>
</feature>
<evidence type="ECO:0000256" key="9">
    <source>
        <dbReference type="ARBA" id="ARBA00022962"/>
    </source>
</evidence>
<feature type="binding site" evidence="14">
    <location>
        <position position="291"/>
    </location>
    <ligand>
        <name>ATP</name>
        <dbReference type="ChEBI" id="CHEBI:30616"/>
    </ligand>
</feature>
<dbReference type="InterPro" id="IPR001962">
    <property type="entry name" value="Asn_synthase"/>
</dbReference>
<evidence type="ECO:0000256" key="3">
    <source>
        <dbReference type="ARBA" id="ARBA00021389"/>
    </source>
</evidence>
<keyword evidence="6 12" id="KW-0547">Nucleotide-binding</keyword>
<dbReference type="InterPro" id="IPR033738">
    <property type="entry name" value="AsnB_N"/>
</dbReference>
<protein>
    <recommendedName>
        <fullName evidence="3">Asparagine synthetase [glutamine-hydrolyzing]</fullName>
        <ecNumber evidence="2">6.3.5.4</ecNumber>
    </recommendedName>
    <alternativeName>
        <fullName evidence="10">Glutamine-dependent asparagine synthetase</fullName>
    </alternativeName>
</protein>
<evidence type="ECO:0000313" key="17">
    <source>
        <dbReference type="EnsemblMetazoa" id="XP_030846215"/>
    </source>
</evidence>
<dbReference type="GO" id="GO:0005524">
    <property type="term" value="F:ATP binding"/>
    <property type="evidence" value="ECO:0007669"/>
    <property type="project" value="UniProtKB-KW"/>
</dbReference>
<keyword evidence="9 13" id="KW-0315">Glutamine amidotransferase</keyword>
<dbReference type="Gene3D" id="3.40.50.620">
    <property type="entry name" value="HUPs"/>
    <property type="match status" value="1"/>
</dbReference>
<keyword evidence="8 13" id="KW-0061">Asparagine biosynthesis</keyword>
<dbReference type="PANTHER" id="PTHR11772:SF23">
    <property type="entry name" value="ASPARAGINE SYNTHETASE [GLUTAMINE-HYDROLYZING]"/>
    <property type="match status" value="1"/>
</dbReference>
<dbReference type="Pfam" id="PF13537">
    <property type="entry name" value="GATase_7"/>
    <property type="match status" value="1"/>
</dbReference>
<evidence type="ECO:0000313" key="18">
    <source>
        <dbReference type="Proteomes" id="UP000007110"/>
    </source>
</evidence>
<dbReference type="InterPro" id="IPR029055">
    <property type="entry name" value="Ntn_hydrolases_N"/>
</dbReference>
<dbReference type="InterPro" id="IPR017932">
    <property type="entry name" value="GATase_2_dom"/>
</dbReference>
<dbReference type="InterPro" id="IPR014729">
    <property type="entry name" value="Rossmann-like_a/b/a_fold"/>
</dbReference>
<feature type="binding site" evidence="14">
    <location>
        <position position="105"/>
    </location>
    <ligand>
        <name>L-glutamine</name>
        <dbReference type="ChEBI" id="CHEBI:58359"/>
    </ligand>
</feature>
<organism evidence="17 18">
    <name type="scientific">Strongylocentrotus purpuratus</name>
    <name type="common">Purple sea urchin</name>
    <dbReference type="NCBI Taxonomy" id="7668"/>
    <lineage>
        <taxon>Eukaryota</taxon>
        <taxon>Metazoa</taxon>
        <taxon>Echinodermata</taxon>
        <taxon>Eleutherozoa</taxon>
        <taxon>Echinozoa</taxon>
        <taxon>Echinoidea</taxon>
        <taxon>Euechinoidea</taxon>
        <taxon>Echinacea</taxon>
        <taxon>Camarodonta</taxon>
        <taxon>Echinidea</taxon>
        <taxon>Strongylocentrotidae</taxon>
        <taxon>Strongylocentrotus</taxon>
    </lineage>
</organism>
<dbReference type="UniPathway" id="UPA00134">
    <property type="reaction ID" value="UER00195"/>
</dbReference>
<dbReference type="SUPFAM" id="SSF52402">
    <property type="entry name" value="Adenine nucleotide alpha hydrolases-like"/>
    <property type="match status" value="1"/>
</dbReference>
<keyword evidence="4" id="KW-0436">Ligase</keyword>
<dbReference type="CDD" id="cd00712">
    <property type="entry name" value="AsnB"/>
    <property type="match status" value="1"/>
</dbReference>
<dbReference type="KEGG" id="spu:755913"/>
<evidence type="ECO:0000256" key="15">
    <source>
        <dbReference type="PIRSR" id="PIRSR001589-3"/>
    </source>
</evidence>
<evidence type="ECO:0000256" key="12">
    <source>
        <dbReference type="PIRNR" id="PIRNR001589"/>
    </source>
</evidence>
<comment type="pathway">
    <text evidence="1">Amino-acid biosynthesis; L-asparagine biosynthesis; L-asparagine from L-aspartate (L-Gln route): step 1/1.</text>
</comment>
<evidence type="ECO:0000256" key="6">
    <source>
        <dbReference type="ARBA" id="ARBA00022741"/>
    </source>
</evidence>
<evidence type="ECO:0000256" key="13">
    <source>
        <dbReference type="PIRSR" id="PIRSR001589-1"/>
    </source>
</evidence>
<keyword evidence="5 13" id="KW-0028">Amino-acid biosynthesis</keyword>
<dbReference type="InParanoid" id="A0A7M7P7E1"/>
<evidence type="ECO:0000256" key="8">
    <source>
        <dbReference type="ARBA" id="ARBA00022888"/>
    </source>
</evidence>
<sequence>MCGIWALFGGSWSPKTSEQVARLISSASKVSHRGPDGFRFEHLPDVPNCPCFMGFHRLNIVGGSYWMQPMRLKKYPHLWLMYNGEIYNYKKIQSAYGFSYETEVDGEAIIHLFLKGGAHFAASMLDGVFAFCILDTSKKQIHLGRDTYGIKPLFTSTPNDSLLLCSEAKGLVSLCTGSDIKWFPPGHVQTFNILSDGKVSTASDPIRFHSIDTKPKSNEIDVNMKIEFGLSDDVLSHIRRLFVDAVRKRLMSTRRIGCLLSGGLDSSLVAAVVSEALREQPRGYSLQTFSVGMEGSPDIAAARKVAAHIGSEHHEIPFTIPEGIAAVRDVIYTLETFDIMSIRPSIAMHFLLKYIREQTDTVVVFSGEGSDELAQGYLYFHKQPNPEAGDAESRRLLRDLYMYDVLRADRISSVHGLEIRVPFLDHLFTSYYLSLPAALRRPINGIEKFLIRKSFDDGVVLPDEILWRTKEGFTDGVSSVEKSWYVILAEHFEEQITDSMLNEAPTKFPFVTPTTKESYYYRMVFEEFFPGRAEWTPYMWMPRWVDAKDPVGRALKHYAHGTHDPSKGYEFCLAEILKGTNGKSV</sequence>
<dbReference type="GeneID" id="755913"/>
<dbReference type="SUPFAM" id="SSF56235">
    <property type="entry name" value="N-terminal nucleophile aminohydrolases (Ntn hydrolases)"/>
    <property type="match status" value="1"/>
</dbReference>
<name>A0A7M7P7E1_STRPU</name>
<feature type="domain" description="Glutamine amidotransferase type-2" evidence="16">
    <location>
        <begin position="2"/>
        <end position="194"/>
    </location>
</feature>
<evidence type="ECO:0000256" key="7">
    <source>
        <dbReference type="ARBA" id="ARBA00022840"/>
    </source>
</evidence>
<dbReference type="RefSeq" id="XP_030846215.1">
    <property type="nucleotide sequence ID" value="XM_030990355.1"/>
</dbReference>
<feature type="binding site" evidence="14">
    <location>
        <position position="259"/>
    </location>
    <ligand>
        <name>ATP</name>
        <dbReference type="ChEBI" id="CHEBI:30616"/>
    </ligand>
</feature>
<proteinExistence type="predicted"/>
<dbReference type="GO" id="GO:0070981">
    <property type="term" value="P:L-asparagine biosynthetic process"/>
    <property type="evidence" value="ECO:0007669"/>
    <property type="project" value="UniProtKB-UniPathway"/>
</dbReference>
<dbReference type="PIRSF" id="PIRSF001589">
    <property type="entry name" value="Asn_synthetase_glu-h"/>
    <property type="match status" value="1"/>
</dbReference>
<dbReference type="PANTHER" id="PTHR11772">
    <property type="entry name" value="ASPARAGINE SYNTHETASE"/>
    <property type="match status" value="1"/>
</dbReference>
<dbReference type="AlphaFoldDB" id="A0A7M7P7E1"/>
<accession>A0A7M7P7E1</accession>
<dbReference type="Pfam" id="PF00733">
    <property type="entry name" value="Asn_synthase"/>
    <property type="match status" value="2"/>
</dbReference>
<evidence type="ECO:0000256" key="14">
    <source>
        <dbReference type="PIRSR" id="PIRSR001589-2"/>
    </source>
</evidence>
<dbReference type="GO" id="GO:0005829">
    <property type="term" value="C:cytosol"/>
    <property type="evidence" value="ECO:0000318"/>
    <property type="project" value="GO_Central"/>
</dbReference>
<comment type="catalytic activity">
    <reaction evidence="11">
        <text>L-aspartate + L-glutamine + ATP + H2O = L-asparagine + L-glutamate + AMP + diphosphate + H(+)</text>
        <dbReference type="Rhea" id="RHEA:12228"/>
        <dbReference type="ChEBI" id="CHEBI:15377"/>
        <dbReference type="ChEBI" id="CHEBI:15378"/>
        <dbReference type="ChEBI" id="CHEBI:29985"/>
        <dbReference type="ChEBI" id="CHEBI:29991"/>
        <dbReference type="ChEBI" id="CHEBI:30616"/>
        <dbReference type="ChEBI" id="CHEBI:33019"/>
        <dbReference type="ChEBI" id="CHEBI:58048"/>
        <dbReference type="ChEBI" id="CHEBI:58359"/>
        <dbReference type="ChEBI" id="CHEBI:456215"/>
        <dbReference type="EC" id="6.3.5.4"/>
    </reaction>
</comment>
<feature type="site" description="Important for beta-aspartyl-AMP intermediate formation" evidence="15">
    <location>
        <position position="368"/>
    </location>
</feature>
<keyword evidence="7 12" id="KW-0067">ATP-binding</keyword>
<dbReference type="Gene3D" id="3.60.20.10">
    <property type="entry name" value="Glutamine Phosphoribosylpyrophosphate, subunit 1, domain 1"/>
    <property type="match status" value="1"/>
</dbReference>
<dbReference type="EnsemblMetazoa" id="XM_030990355">
    <property type="protein sequence ID" value="XP_030846215"/>
    <property type="gene ID" value="LOC755913"/>
</dbReference>
<reference evidence="18" key="1">
    <citation type="submission" date="2015-02" db="EMBL/GenBank/DDBJ databases">
        <title>Genome sequencing for Strongylocentrotus purpuratus.</title>
        <authorList>
            <person name="Murali S."/>
            <person name="Liu Y."/>
            <person name="Vee V."/>
            <person name="English A."/>
            <person name="Wang M."/>
            <person name="Skinner E."/>
            <person name="Han Y."/>
            <person name="Muzny D.M."/>
            <person name="Worley K.C."/>
            <person name="Gibbs R.A."/>
        </authorList>
    </citation>
    <scope>NUCLEOTIDE SEQUENCE</scope>
</reference>
<feature type="active site" description="For GATase activity" evidence="13">
    <location>
        <position position="2"/>
    </location>
</feature>
<keyword evidence="18" id="KW-1185">Reference proteome</keyword>
<evidence type="ECO:0000256" key="4">
    <source>
        <dbReference type="ARBA" id="ARBA00022598"/>
    </source>
</evidence>
<dbReference type="EC" id="6.3.5.4" evidence="2"/>
<dbReference type="Proteomes" id="UP000007110">
    <property type="component" value="Unassembled WGS sequence"/>
</dbReference>
<evidence type="ECO:0000256" key="10">
    <source>
        <dbReference type="ARBA" id="ARBA00030234"/>
    </source>
</evidence>
<dbReference type="OMA" id="CYENCYL"/>